<keyword evidence="2 5" id="KW-0812">Transmembrane</keyword>
<dbReference type="InterPro" id="IPR005828">
    <property type="entry name" value="MFS_sugar_transport-like"/>
</dbReference>
<gene>
    <name evidence="6" type="ORF">K435DRAFT_969252</name>
</gene>
<evidence type="ECO:0000256" key="5">
    <source>
        <dbReference type="SAM" id="Phobius"/>
    </source>
</evidence>
<proteinExistence type="predicted"/>
<dbReference type="GO" id="GO:0022857">
    <property type="term" value="F:transmembrane transporter activity"/>
    <property type="evidence" value="ECO:0007669"/>
    <property type="project" value="InterPro"/>
</dbReference>
<keyword evidence="4 5" id="KW-0472">Membrane</keyword>
<dbReference type="AlphaFoldDB" id="A0A4S8LIV5"/>
<keyword evidence="3 5" id="KW-1133">Transmembrane helix</keyword>
<name>A0A4S8LIV5_DENBC</name>
<evidence type="ECO:0000256" key="4">
    <source>
        <dbReference type="ARBA" id="ARBA00023136"/>
    </source>
</evidence>
<evidence type="ECO:0008006" key="8">
    <source>
        <dbReference type="Google" id="ProtNLM"/>
    </source>
</evidence>
<organism evidence="6 7">
    <name type="scientific">Dendrothele bispora (strain CBS 962.96)</name>
    <dbReference type="NCBI Taxonomy" id="1314807"/>
    <lineage>
        <taxon>Eukaryota</taxon>
        <taxon>Fungi</taxon>
        <taxon>Dikarya</taxon>
        <taxon>Basidiomycota</taxon>
        <taxon>Agaricomycotina</taxon>
        <taxon>Agaricomycetes</taxon>
        <taxon>Agaricomycetidae</taxon>
        <taxon>Agaricales</taxon>
        <taxon>Agaricales incertae sedis</taxon>
        <taxon>Dendrothele</taxon>
    </lineage>
</organism>
<protein>
    <recommendedName>
        <fullName evidence="8">Major facilitator superfamily (MFS) profile domain-containing protein</fullName>
    </recommendedName>
</protein>
<dbReference type="Proteomes" id="UP000297245">
    <property type="component" value="Unassembled WGS sequence"/>
</dbReference>
<sequence length="99" mass="10765">MSGLWVYICCGWVAFQVGGFVFGWDSSYINGVMSMPRFIKDHGHIVDHRSSTSYVGVVLQISPIHIAGSIFGCIIASFSVGLLGLVNPMYISEVAPPRI</sequence>
<evidence type="ECO:0000256" key="1">
    <source>
        <dbReference type="ARBA" id="ARBA00004370"/>
    </source>
</evidence>
<evidence type="ECO:0000313" key="6">
    <source>
        <dbReference type="EMBL" id="THU89039.1"/>
    </source>
</evidence>
<accession>A0A4S8LIV5</accession>
<dbReference type="GO" id="GO:0016020">
    <property type="term" value="C:membrane"/>
    <property type="evidence" value="ECO:0007669"/>
    <property type="project" value="UniProtKB-SubCell"/>
</dbReference>
<evidence type="ECO:0000313" key="7">
    <source>
        <dbReference type="Proteomes" id="UP000297245"/>
    </source>
</evidence>
<evidence type="ECO:0000256" key="3">
    <source>
        <dbReference type="ARBA" id="ARBA00022989"/>
    </source>
</evidence>
<dbReference type="EMBL" id="ML179384">
    <property type="protein sequence ID" value="THU89039.1"/>
    <property type="molecule type" value="Genomic_DNA"/>
</dbReference>
<feature type="transmembrane region" description="Helical" evidence="5">
    <location>
        <begin position="64"/>
        <end position="86"/>
    </location>
</feature>
<evidence type="ECO:0000256" key="2">
    <source>
        <dbReference type="ARBA" id="ARBA00022692"/>
    </source>
</evidence>
<reference evidence="6 7" key="1">
    <citation type="journal article" date="2019" name="Nat. Ecol. Evol.">
        <title>Megaphylogeny resolves global patterns of mushroom evolution.</title>
        <authorList>
            <person name="Varga T."/>
            <person name="Krizsan K."/>
            <person name="Foldi C."/>
            <person name="Dima B."/>
            <person name="Sanchez-Garcia M."/>
            <person name="Sanchez-Ramirez S."/>
            <person name="Szollosi G.J."/>
            <person name="Szarkandi J.G."/>
            <person name="Papp V."/>
            <person name="Albert L."/>
            <person name="Andreopoulos W."/>
            <person name="Angelini C."/>
            <person name="Antonin V."/>
            <person name="Barry K.W."/>
            <person name="Bougher N.L."/>
            <person name="Buchanan P."/>
            <person name="Buyck B."/>
            <person name="Bense V."/>
            <person name="Catcheside P."/>
            <person name="Chovatia M."/>
            <person name="Cooper J."/>
            <person name="Damon W."/>
            <person name="Desjardin D."/>
            <person name="Finy P."/>
            <person name="Geml J."/>
            <person name="Haridas S."/>
            <person name="Hughes K."/>
            <person name="Justo A."/>
            <person name="Karasinski D."/>
            <person name="Kautmanova I."/>
            <person name="Kiss B."/>
            <person name="Kocsube S."/>
            <person name="Kotiranta H."/>
            <person name="LaButti K.M."/>
            <person name="Lechner B.E."/>
            <person name="Liimatainen K."/>
            <person name="Lipzen A."/>
            <person name="Lukacs Z."/>
            <person name="Mihaltcheva S."/>
            <person name="Morgado L.N."/>
            <person name="Niskanen T."/>
            <person name="Noordeloos M.E."/>
            <person name="Ohm R.A."/>
            <person name="Ortiz-Santana B."/>
            <person name="Ovrebo C."/>
            <person name="Racz N."/>
            <person name="Riley R."/>
            <person name="Savchenko A."/>
            <person name="Shiryaev A."/>
            <person name="Soop K."/>
            <person name="Spirin V."/>
            <person name="Szebenyi C."/>
            <person name="Tomsovsky M."/>
            <person name="Tulloss R.E."/>
            <person name="Uehling J."/>
            <person name="Grigoriev I.V."/>
            <person name="Vagvolgyi C."/>
            <person name="Papp T."/>
            <person name="Martin F.M."/>
            <person name="Miettinen O."/>
            <person name="Hibbett D.S."/>
            <person name="Nagy L.G."/>
        </authorList>
    </citation>
    <scope>NUCLEOTIDE SEQUENCE [LARGE SCALE GENOMIC DNA]</scope>
    <source>
        <strain evidence="6 7">CBS 962.96</strain>
    </source>
</reference>
<comment type="subcellular location">
    <subcellularLocation>
        <location evidence="1">Membrane</location>
    </subcellularLocation>
</comment>
<keyword evidence="7" id="KW-1185">Reference proteome</keyword>
<dbReference type="Pfam" id="PF00083">
    <property type="entry name" value="Sugar_tr"/>
    <property type="match status" value="1"/>
</dbReference>